<dbReference type="PANTHER" id="PTHR32409">
    <property type="entry name" value="MITOCHONDRIAL IMPORT RECEPTOR SUBUNIT TOM20-1-RELATED"/>
    <property type="match status" value="1"/>
</dbReference>
<sequence length="209" mass="23397">MEPSGMDEDRARFFEEAIVQAKREYDANNNDAQALTRWGGALLELAHFQRGDEGFHVIDEAIQKLEQALKIEPRKHNALWCLGNAFTSKGFLISGDSQKAQEFFDKALDCFKKAESEEPNNDIYRRAAEVAEKAPEIYEELQRQLAADRAGEEIGPAVGKYAEAGSRKPRGAPTDDAASDFWWDAAGWGLLFTIGVTWLLYLQKGAPQK</sequence>
<keyword evidence="8 11" id="KW-1133">Transmembrane helix</keyword>
<dbReference type="Proteomes" id="UP000708148">
    <property type="component" value="Unassembled WGS sequence"/>
</dbReference>
<comment type="function">
    <text evidence="1">Central component of the receptor complex responsible for the recognition and translocation of cytosolically synthesized mitochondrial preproteins. Together with TOM22 functions as the transit peptide receptor at the surface of the mitochondrion outer membrane and facilitates the movement of preproteins into the translocation pore.</text>
</comment>
<accession>A0A8S1J6A5</accession>
<protein>
    <submittedName>
        <fullName evidence="12">Uncharacterized protein</fullName>
    </submittedName>
</protein>
<reference evidence="12" key="1">
    <citation type="submission" date="2020-12" db="EMBL/GenBank/DDBJ databases">
        <authorList>
            <person name="Iha C."/>
        </authorList>
    </citation>
    <scope>NUCLEOTIDE SEQUENCE</scope>
</reference>
<dbReference type="AlphaFoldDB" id="A0A8S1J6A5"/>
<organism evidence="12 13">
    <name type="scientific">Ostreobium quekettii</name>
    <dbReference type="NCBI Taxonomy" id="121088"/>
    <lineage>
        <taxon>Eukaryota</taxon>
        <taxon>Viridiplantae</taxon>
        <taxon>Chlorophyta</taxon>
        <taxon>core chlorophytes</taxon>
        <taxon>Ulvophyceae</taxon>
        <taxon>TCBD clade</taxon>
        <taxon>Bryopsidales</taxon>
        <taxon>Ostreobineae</taxon>
        <taxon>Ostreobiaceae</taxon>
        <taxon>Ostreobium</taxon>
    </lineage>
</organism>
<comment type="subcellular location">
    <subcellularLocation>
        <location evidence="2">Mitochondrion outer membrane</location>
        <topology evidence="2">Single-pass membrane protein</topology>
    </subcellularLocation>
</comment>
<keyword evidence="10 11" id="KW-0472">Membrane</keyword>
<dbReference type="SUPFAM" id="SSF48452">
    <property type="entry name" value="TPR-like"/>
    <property type="match status" value="1"/>
</dbReference>
<keyword evidence="13" id="KW-1185">Reference proteome</keyword>
<dbReference type="GO" id="GO:0045040">
    <property type="term" value="P:protein insertion into mitochondrial outer membrane"/>
    <property type="evidence" value="ECO:0007669"/>
    <property type="project" value="InterPro"/>
</dbReference>
<keyword evidence="7" id="KW-0653">Protein transport</keyword>
<evidence type="ECO:0000313" key="12">
    <source>
        <dbReference type="EMBL" id="CAD7699054.1"/>
    </source>
</evidence>
<keyword evidence="6" id="KW-1000">Mitochondrion outer membrane</keyword>
<evidence type="ECO:0000256" key="6">
    <source>
        <dbReference type="ARBA" id="ARBA00022787"/>
    </source>
</evidence>
<comment type="similarity">
    <text evidence="3">Belongs to the Tom20 family.</text>
</comment>
<dbReference type="InterPro" id="IPR010547">
    <property type="entry name" value="TOM20_imprt_rcpt"/>
</dbReference>
<keyword evidence="4" id="KW-0813">Transport</keyword>
<proteinExistence type="inferred from homology"/>
<keyword evidence="5 11" id="KW-0812">Transmembrane</keyword>
<dbReference type="PANTHER" id="PTHR32409:SF3">
    <property type="entry name" value="MITOCHONDRIAL IMPORT RECEPTOR SUBUNIT TOM20-1-RELATED"/>
    <property type="match status" value="1"/>
</dbReference>
<dbReference type="GO" id="GO:0005742">
    <property type="term" value="C:mitochondrial outer membrane translocase complex"/>
    <property type="evidence" value="ECO:0007669"/>
    <property type="project" value="InterPro"/>
</dbReference>
<evidence type="ECO:0000256" key="3">
    <source>
        <dbReference type="ARBA" id="ARBA00005792"/>
    </source>
</evidence>
<name>A0A8S1J6A5_9CHLO</name>
<evidence type="ECO:0000256" key="5">
    <source>
        <dbReference type="ARBA" id="ARBA00022692"/>
    </source>
</evidence>
<evidence type="ECO:0000256" key="8">
    <source>
        <dbReference type="ARBA" id="ARBA00022989"/>
    </source>
</evidence>
<evidence type="ECO:0000256" key="11">
    <source>
        <dbReference type="SAM" id="Phobius"/>
    </source>
</evidence>
<keyword evidence="9" id="KW-0496">Mitochondrion</keyword>
<evidence type="ECO:0000256" key="2">
    <source>
        <dbReference type="ARBA" id="ARBA00004572"/>
    </source>
</evidence>
<evidence type="ECO:0000256" key="7">
    <source>
        <dbReference type="ARBA" id="ARBA00022927"/>
    </source>
</evidence>
<evidence type="ECO:0000256" key="10">
    <source>
        <dbReference type="ARBA" id="ARBA00023136"/>
    </source>
</evidence>
<dbReference type="InterPro" id="IPR011990">
    <property type="entry name" value="TPR-like_helical_dom_sf"/>
</dbReference>
<evidence type="ECO:0000256" key="4">
    <source>
        <dbReference type="ARBA" id="ARBA00022448"/>
    </source>
</evidence>
<evidence type="ECO:0000256" key="1">
    <source>
        <dbReference type="ARBA" id="ARBA00003450"/>
    </source>
</evidence>
<dbReference type="GO" id="GO:0015031">
    <property type="term" value="P:protein transport"/>
    <property type="evidence" value="ECO:0007669"/>
    <property type="project" value="UniProtKB-KW"/>
</dbReference>
<evidence type="ECO:0000313" key="13">
    <source>
        <dbReference type="Proteomes" id="UP000708148"/>
    </source>
</evidence>
<gene>
    <name evidence="12" type="ORF">OSTQU699_LOCUS4413</name>
</gene>
<evidence type="ECO:0000256" key="9">
    <source>
        <dbReference type="ARBA" id="ARBA00023128"/>
    </source>
</evidence>
<dbReference type="EMBL" id="CAJHUC010000948">
    <property type="protein sequence ID" value="CAD7699054.1"/>
    <property type="molecule type" value="Genomic_DNA"/>
</dbReference>
<dbReference type="OrthoDB" id="1056333at2759"/>
<dbReference type="Pfam" id="PF06552">
    <property type="entry name" value="TOM20_plant"/>
    <property type="match status" value="1"/>
</dbReference>
<feature type="transmembrane region" description="Helical" evidence="11">
    <location>
        <begin position="181"/>
        <end position="202"/>
    </location>
</feature>
<dbReference type="Gene3D" id="1.25.40.10">
    <property type="entry name" value="Tetratricopeptide repeat domain"/>
    <property type="match status" value="1"/>
</dbReference>
<comment type="caution">
    <text evidence="12">The sequence shown here is derived from an EMBL/GenBank/DDBJ whole genome shotgun (WGS) entry which is preliminary data.</text>
</comment>